<dbReference type="PANTHER" id="PTHR47205:SF1">
    <property type="entry name" value="OS07G0599000 PROTEIN"/>
    <property type="match status" value="1"/>
</dbReference>
<reference evidence="1" key="1">
    <citation type="submission" date="2021-03" db="EMBL/GenBank/DDBJ databases">
        <authorList>
            <person name="Li Z."/>
            <person name="Yang C."/>
        </authorList>
    </citation>
    <scope>NUCLEOTIDE SEQUENCE</scope>
    <source>
        <strain evidence="1">Dzin_1.0</strain>
        <tissue evidence="1">Leaf</tissue>
    </source>
</reference>
<dbReference type="OrthoDB" id="185373at2759"/>
<dbReference type="Proteomes" id="UP001085076">
    <property type="component" value="Miscellaneous, Linkage group lg04"/>
</dbReference>
<gene>
    <name evidence="1" type="ORF">J5N97_015893</name>
</gene>
<evidence type="ECO:0000313" key="1">
    <source>
        <dbReference type="EMBL" id="KAJ0973928.1"/>
    </source>
</evidence>
<keyword evidence="2" id="KW-1185">Reference proteome</keyword>
<dbReference type="InterPro" id="IPR044605">
    <property type="entry name" value="At1g26460-like"/>
</dbReference>
<name>A0A9D5CK08_9LILI</name>
<proteinExistence type="predicted"/>
<dbReference type="InterPro" id="IPR011990">
    <property type="entry name" value="TPR-like_helical_dom_sf"/>
</dbReference>
<evidence type="ECO:0000313" key="2">
    <source>
        <dbReference type="Proteomes" id="UP001085076"/>
    </source>
</evidence>
<protein>
    <recommendedName>
        <fullName evidence="3">Pentatricopeptide repeat-containing protein</fullName>
    </recommendedName>
</protein>
<dbReference type="PANTHER" id="PTHR47205">
    <property type="entry name" value="OS07G0599000 PROTEIN"/>
    <property type="match status" value="1"/>
</dbReference>
<evidence type="ECO:0008006" key="3">
    <source>
        <dbReference type="Google" id="ProtNLM"/>
    </source>
</evidence>
<sequence>MYQVQECEVAKKLIDRMLQTGSVPDHESYNLVIGLLITMNQIDSALKYMDLTLKSGYMVSMNVFTDCVRSCVTARRLDVLASIIEKCKTTDPNKSLCPPWNLCNYIADVAKQIIASWHSCLLDCTS</sequence>
<dbReference type="AlphaFoldDB" id="A0A9D5CK08"/>
<comment type="caution">
    <text evidence="1">The sequence shown here is derived from an EMBL/GenBank/DDBJ whole genome shotgun (WGS) entry which is preliminary data.</text>
</comment>
<accession>A0A9D5CK08</accession>
<reference evidence="1" key="2">
    <citation type="journal article" date="2022" name="Hortic Res">
        <title>The genome of Dioscorea zingiberensis sheds light on the biosynthesis, origin and evolution of the medicinally important diosgenin saponins.</title>
        <authorList>
            <person name="Li Y."/>
            <person name="Tan C."/>
            <person name="Li Z."/>
            <person name="Guo J."/>
            <person name="Li S."/>
            <person name="Chen X."/>
            <person name="Wang C."/>
            <person name="Dai X."/>
            <person name="Yang H."/>
            <person name="Song W."/>
            <person name="Hou L."/>
            <person name="Xu J."/>
            <person name="Tong Z."/>
            <person name="Xu A."/>
            <person name="Yuan X."/>
            <person name="Wang W."/>
            <person name="Yang Q."/>
            <person name="Chen L."/>
            <person name="Sun Z."/>
            <person name="Wang K."/>
            <person name="Pan B."/>
            <person name="Chen J."/>
            <person name="Bao Y."/>
            <person name="Liu F."/>
            <person name="Qi X."/>
            <person name="Gang D.R."/>
            <person name="Wen J."/>
            <person name="Li J."/>
        </authorList>
    </citation>
    <scope>NUCLEOTIDE SEQUENCE</scope>
    <source>
        <strain evidence="1">Dzin_1.0</strain>
    </source>
</reference>
<dbReference type="Gene3D" id="1.25.40.10">
    <property type="entry name" value="Tetratricopeptide repeat domain"/>
    <property type="match status" value="1"/>
</dbReference>
<organism evidence="1 2">
    <name type="scientific">Dioscorea zingiberensis</name>
    <dbReference type="NCBI Taxonomy" id="325984"/>
    <lineage>
        <taxon>Eukaryota</taxon>
        <taxon>Viridiplantae</taxon>
        <taxon>Streptophyta</taxon>
        <taxon>Embryophyta</taxon>
        <taxon>Tracheophyta</taxon>
        <taxon>Spermatophyta</taxon>
        <taxon>Magnoliopsida</taxon>
        <taxon>Liliopsida</taxon>
        <taxon>Dioscoreales</taxon>
        <taxon>Dioscoreaceae</taxon>
        <taxon>Dioscorea</taxon>
    </lineage>
</organism>
<dbReference type="EMBL" id="JAGGNH010000004">
    <property type="protein sequence ID" value="KAJ0973928.1"/>
    <property type="molecule type" value="Genomic_DNA"/>
</dbReference>